<dbReference type="Gene3D" id="3.90.550.10">
    <property type="entry name" value="Spore Coat Polysaccharide Biosynthesis Protein SpsA, Chain A"/>
    <property type="match status" value="1"/>
</dbReference>
<dbReference type="InterPro" id="IPR029044">
    <property type="entry name" value="Nucleotide-diphossugar_trans"/>
</dbReference>
<dbReference type="InterPro" id="IPR001173">
    <property type="entry name" value="Glyco_trans_2-like"/>
</dbReference>
<dbReference type="InterPro" id="IPR057688">
    <property type="entry name" value="DUF7928"/>
</dbReference>
<keyword evidence="6" id="KW-1185">Reference proteome</keyword>
<name>A0A9W9CXJ6_9PEZI</name>
<evidence type="ECO:0000256" key="1">
    <source>
        <dbReference type="SAM" id="MobiDB-lite"/>
    </source>
</evidence>
<dbReference type="PANTHER" id="PTHR35408:SF2">
    <property type="entry name" value="GLYCOSYLTRANSFERASE 2-LIKE DOMAIN-CONTAINING PROTEIN"/>
    <property type="match status" value="1"/>
</dbReference>
<dbReference type="Proteomes" id="UP001140453">
    <property type="component" value="Unassembled WGS sequence"/>
</dbReference>
<dbReference type="Pfam" id="PF13632">
    <property type="entry name" value="Glyco_trans_2_3"/>
    <property type="match status" value="1"/>
</dbReference>
<dbReference type="EMBL" id="JAPEVB010000003">
    <property type="protein sequence ID" value="KAJ4391264.1"/>
    <property type="molecule type" value="Genomic_DNA"/>
</dbReference>
<accession>A0A9W9CXJ6</accession>
<dbReference type="OrthoDB" id="38531at2759"/>
<dbReference type="Pfam" id="PF25550">
    <property type="entry name" value="DUF7928"/>
    <property type="match status" value="1"/>
</dbReference>
<comment type="caution">
    <text evidence="5">The sequence shown here is derived from an EMBL/GenBank/DDBJ whole genome shotgun (WGS) entry which is preliminary data.</text>
</comment>
<organism evidence="5 6">
    <name type="scientific">Gnomoniopsis smithogilvyi</name>
    <dbReference type="NCBI Taxonomy" id="1191159"/>
    <lineage>
        <taxon>Eukaryota</taxon>
        <taxon>Fungi</taxon>
        <taxon>Dikarya</taxon>
        <taxon>Ascomycota</taxon>
        <taxon>Pezizomycotina</taxon>
        <taxon>Sordariomycetes</taxon>
        <taxon>Sordariomycetidae</taxon>
        <taxon>Diaporthales</taxon>
        <taxon>Gnomoniaceae</taxon>
        <taxon>Gnomoniopsis</taxon>
    </lineage>
</organism>
<evidence type="ECO:0000313" key="6">
    <source>
        <dbReference type="Proteomes" id="UP001140453"/>
    </source>
</evidence>
<reference evidence="5" key="1">
    <citation type="submission" date="2022-10" db="EMBL/GenBank/DDBJ databases">
        <title>Tapping the CABI collections for fungal endophytes: first genome assemblies for Collariella, Neodidymelliopsis, Ascochyta clinopodiicola, Didymella pomorum, Didymosphaeria variabile, Neocosmospora piperis and Neocucurbitaria cava.</title>
        <authorList>
            <person name="Hill R."/>
        </authorList>
    </citation>
    <scope>NUCLEOTIDE SEQUENCE</scope>
    <source>
        <strain evidence="5">IMI 355082</strain>
    </source>
</reference>
<feature type="transmembrane region" description="Helical" evidence="2">
    <location>
        <begin position="841"/>
        <end position="863"/>
    </location>
</feature>
<evidence type="ECO:0000313" key="5">
    <source>
        <dbReference type="EMBL" id="KAJ4391264.1"/>
    </source>
</evidence>
<dbReference type="AlphaFoldDB" id="A0A9W9CXJ6"/>
<feature type="transmembrane region" description="Helical" evidence="2">
    <location>
        <begin position="922"/>
        <end position="942"/>
    </location>
</feature>
<proteinExistence type="predicted"/>
<feature type="transmembrane region" description="Helical" evidence="2">
    <location>
        <begin position="314"/>
        <end position="337"/>
    </location>
</feature>
<dbReference type="SUPFAM" id="SSF53448">
    <property type="entry name" value="Nucleotide-diphospho-sugar transferases"/>
    <property type="match status" value="1"/>
</dbReference>
<evidence type="ECO:0000259" key="3">
    <source>
        <dbReference type="Pfam" id="PF13632"/>
    </source>
</evidence>
<dbReference type="PANTHER" id="PTHR35408">
    <property type="entry name" value="CHROMOSOME 15, WHOLE GENOME SHOTGUN SEQUENCE"/>
    <property type="match status" value="1"/>
</dbReference>
<evidence type="ECO:0000259" key="4">
    <source>
        <dbReference type="Pfam" id="PF25550"/>
    </source>
</evidence>
<sequence>MASPVSMDSYIAESIAASSDLSNARAMRNSLPVNKAHDLDNDAIQPVPPPKIYARESYSGRNSSSRPTSRPVSVHTTGSSSGLTYEDEIRYRTMVGYIANRISAHGWIPQSALLDGSLGLGVCLRQSRNNYICCPEAIDDQLLEAAQRLNVGVLATLRLPMLTPILSGMHEGQTGLLMRGGYQLQVLESLASVSSSSVKKFQYAAILKKEGILLVWQDEVTKILPHSQHMEDKLLTYVWGKSSSLGSPIQSPFAGVSPLQSPSPSVSNYSLGMEKGFAIAGTPEEVSSEDGEGLDREAAEPVESVNRPVMLHSAFFVGMAVCLAIVLVYGFSVGQLVSECFLDGNYTRLALIAACPFLMCAGMFFFQVIFGDLWQIVGPIGGLTTNSRTFSCIKPNLRQAYTLGFQPPHITIQMPVYKEGMESVIIPTVKSLQAAISYYESRGGTASIFINDDGMRAMSEEEAEVRRDFYHDNEIGWVARPKHGDNGFERRGKFKKASNMNFALNISQKVEYYMQEMVDARASQQHERNDSEPIMLEEHELDDIYDDCVARVLRENPLAMADGNIRIGEYILIVDSDTRVPVDCLLYGAAEMFLSPEVAIVQHSTGVMQVAWDYFENGITFFTNMVYTAIRFSIGSGEVAPFVGHNAFIRWAAVQDVGGEAVDGYISYWSESHVSEDFDIALRMQIKGSIVRIASYHGDGFKEGVSLTIYDEIARWQKYAYGCSEMVFHPFYKWPTKGPFTPLIKTFLGSGMQLSSKISVFAYICSYFAIGVGMPMTVLNYFIVGWFNDSLDHFYMPSWKVFVSLLVVFNLAGGIALATIRYRTGERALLSSLVENFMWTPMMAIFFGGLSFHVSLALLAHLFHIDMQWGATSKEKENSNFFQEVPKILKVFKYLYVFVILLTGGMIYLSHWAPRGWTISDFTAIVPMAVVLGSHALAPLVLNPSLMVFNY</sequence>
<protein>
    <recommendedName>
        <fullName evidence="7">Glycosyltransferase 2-like domain-containing protein</fullName>
    </recommendedName>
</protein>
<feature type="transmembrane region" description="Helical" evidence="2">
    <location>
        <begin position="760"/>
        <end position="787"/>
    </location>
</feature>
<feature type="transmembrane region" description="Helical" evidence="2">
    <location>
        <begin position="891"/>
        <end position="910"/>
    </location>
</feature>
<feature type="compositionally biased region" description="Low complexity" evidence="1">
    <location>
        <begin position="55"/>
        <end position="73"/>
    </location>
</feature>
<evidence type="ECO:0008006" key="7">
    <source>
        <dbReference type="Google" id="ProtNLM"/>
    </source>
</evidence>
<keyword evidence="2" id="KW-1133">Transmembrane helix</keyword>
<keyword evidence="2" id="KW-0812">Transmembrane</keyword>
<feature type="transmembrane region" description="Helical" evidence="2">
    <location>
        <begin position="799"/>
        <end position="820"/>
    </location>
</feature>
<feature type="region of interest" description="Disordered" evidence="1">
    <location>
        <begin position="37"/>
        <end position="81"/>
    </location>
</feature>
<keyword evidence="2" id="KW-0472">Membrane</keyword>
<feature type="domain" description="DUF7928" evidence="4">
    <location>
        <begin position="89"/>
        <end position="244"/>
    </location>
</feature>
<gene>
    <name evidence="5" type="ORF">N0V93_004881</name>
</gene>
<feature type="domain" description="Glycosyltransferase 2-like" evidence="3">
    <location>
        <begin position="570"/>
        <end position="783"/>
    </location>
</feature>
<feature type="transmembrane region" description="Helical" evidence="2">
    <location>
        <begin position="349"/>
        <end position="370"/>
    </location>
</feature>
<evidence type="ECO:0000256" key="2">
    <source>
        <dbReference type="SAM" id="Phobius"/>
    </source>
</evidence>